<dbReference type="EMBL" id="JF411744">
    <property type="protein sequence ID" value="AEI70052.1"/>
    <property type="molecule type" value="Genomic_DNA"/>
</dbReference>
<organism evidence="2 3">
    <name type="scientific">Paramecium bursaria Chlorella virus 1</name>
    <name type="common">PBCV-1</name>
    <dbReference type="NCBI Taxonomy" id="10506"/>
    <lineage>
        <taxon>Viruses</taxon>
        <taxon>Varidnaviria</taxon>
        <taxon>Bamfordvirae</taxon>
        <taxon>Nucleocytoviricota</taxon>
        <taxon>Megaviricetes</taxon>
        <taxon>Algavirales</taxon>
        <taxon>Phycodnaviridae</taxon>
        <taxon>Chlorovirus</taxon>
        <taxon>Chlorovirus vanettense</taxon>
    </lineage>
</organism>
<reference evidence="2 3" key="3">
    <citation type="journal article" date="1996" name="Virology">
        <title>Analysis of 94 kb of the chlorella virus PBCV-1 330-kb genome: map positions 88 to 182.</title>
        <authorList>
            <person name="Lu Z."/>
            <person name="Li Y."/>
            <person name="Que Q."/>
            <person name="Kutish G.F."/>
            <person name="Rock D.L."/>
            <person name="Van Etten J.L."/>
        </authorList>
    </citation>
    <scope>NUCLEOTIDE SEQUENCE [LARGE SCALE GENOMIC DNA]</scope>
</reference>
<reference evidence="2 3" key="5">
    <citation type="journal article" date="1997" name="Virology">
        <title>Analysis of 74 kb of DNA located at the right end of the 330-kb chlorella virus PBCV-1 genome.</title>
        <authorList>
            <person name="Li Y."/>
            <person name="Lu Z."/>
            <person name="Sun L."/>
            <person name="Ropp S."/>
            <person name="Kutish G.F."/>
            <person name="Rock D.L."/>
            <person name="Van Etten J.L."/>
        </authorList>
    </citation>
    <scope>NUCLEOTIDE SEQUENCE [LARGE SCALE GENOMIC DNA]</scope>
</reference>
<dbReference type="KEGG" id="vg:10971205"/>
<reference evidence="2 3" key="1">
    <citation type="journal article" date="1995" name="Virology">
        <title>Analysis of 45 kb of DNA located at the left end of the chlorella virus PBCV-1 genome.</title>
        <authorList>
            <person name="Lu Z."/>
            <person name="Li Y."/>
            <person name="Zhang Y."/>
            <person name="Kutish G.F."/>
            <person name="Rock D.L."/>
            <person name="Van Etten J.L."/>
        </authorList>
    </citation>
    <scope>NUCLEOTIDE SEQUENCE [LARGE SCALE GENOMIC DNA]</scope>
</reference>
<keyword evidence="1" id="KW-0812">Transmembrane</keyword>
<feature type="transmembrane region" description="Helical" evidence="1">
    <location>
        <begin position="6"/>
        <end position="24"/>
    </location>
</feature>
<keyword evidence="3" id="KW-1185">Reference proteome</keyword>
<reference evidence="2 3" key="6">
    <citation type="journal article" date="1999" name="Virology">
        <title>Chlorella virus PBCV-1 encodes a functional homospermidine synthase.</title>
        <authorList>
            <person name="Kaiser A."/>
            <person name="Vollmert M."/>
            <person name="Tholl D."/>
            <person name="Graves M.V."/>
            <person name="Gurnon J.R."/>
            <person name="Xing W."/>
            <person name="Lisec A.D."/>
            <person name="Nickerson K.W."/>
            <person name="Van Etten J.L."/>
        </authorList>
    </citation>
    <scope>NUCLEOTIDE SEQUENCE [LARGE SCALE GENOMIC DNA]</scope>
</reference>
<accession>F8TTZ1</accession>
<sequence>MYFSKYFFLFFSFFLINFFIYNQLPRTRLVSLAFKRRFLE</sequence>
<keyword evidence="1" id="KW-1133">Transmembrane helix</keyword>
<proteinExistence type="predicted"/>
<keyword evidence="1" id="KW-0472">Membrane</keyword>
<protein>
    <submittedName>
        <fullName evidence="2">Uncharacterized protein</fullName>
    </submittedName>
</protein>
<reference evidence="2 3" key="2">
    <citation type="journal article" date="1995" name="Virology">
        <title>Analysis of 43 kb of the Chlorella virus PBCV-1 330-kb genome: map positions 45 to 88.</title>
        <authorList>
            <person name="Li Y."/>
            <person name="Lu Z."/>
            <person name="Burbank D.E."/>
            <person name="Kutish G.F."/>
            <person name="Rock D.L."/>
            <person name="Van Etten J.L."/>
        </authorList>
    </citation>
    <scope>NUCLEOTIDE SEQUENCE [LARGE SCALE GENOMIC DNA]</scope>
</reference>
<evidence type="ECO:0000313" key="3">
    <source>
        <dbReference type="Proteomes" id="UP000000862"/>
    </source>
</evidence>
<reference evidence="2 3" key="4">
    <citation type="journal article" date="1996" name="Virology">
        <title>Analysis of 76 kb of the chlorella virus PBCV-1 330-kb genome: map positions 182 to 258.</title>
        <authorList>
            <person name="Kutish G.F."/>
            <person name="Li Y."/>
            <person name="Lu Z."/>
            <person name="Furuta M."/>
            <person name="Rock D.L."/>
            <person name="Van Etten J.L."/>
        </authorList>
    </citation>
    <scope>NUCLEOTIDE SEQUENCE [LARGE SCALE GENOMIC DNA]</scope>
</reference>
<reference evidence="2 3" key="7">
    <citation type="journal article" date="2000" name="Virology">
        <title>Characterization of a beta-1,3-glucanase encoded by chlorella virus PBCV-1.</title>
        <authorList>
            <person name="Sun L."/>
            <person name="Gurnon J.R."/>
            <person name="Adams B.J."/>
            <person name="Graves M.V."/>
            <person name="Van Etten J.L."/>
        </authorList>
    </citation>
    <scope>NUCLEOTIDE SEQUENCE [LARGE SCALE GENOMIC DNA]</scope>
</reference>
<gene>
    <name evidence="2" type="primary">A176aL</name>
</gene>
<dbReference type="GeneID" id="10971205"/>
<reference evidence="2 3" key="8">
    <citation type="journal article" date="2010" name="J. Virol.">
        <title>Microarray analysis of Paramecium bursaria chlorella virus 1 transcription.</title>
        <authorList>
            <person name="Yanai-Balser G.M."/>
            <person name="Duncan G.A."/>
            <person name="Eudy J.D."/>
            <person name="Wang D."/>
            <person name="Li X."/>
            <person name="Agarkova I.V."/>
            <person name="Dunigan D.D."/>
            <person name="Van Etten J.L."/>
        </authorList>
    </citation>
    <scope>NUCLEOTIDE SEQUENCE [LARGE SCALE GENOMIC DNA]</scope>
</reference>
<evidence type="ECO:0000256" key="1">
    <source>
        <dbReference type="SAM" id="Phobius"/>
    </source>
</evidence>
<name>F8TTZ1_PBCV1</name>
<organismHost>
    <name type="scientific">Chlorella</name>
    <dbReference type="NCBI Taxonomy" id="3071"/>
</organismHost>
<dbReference type="Proteomes" id="UP000000862">
    <property type="component" value="Segment"/>
</dbReference>
<dbReference type="RefSeq" id="YP_004678907.1">
    <property type="nucleotide sequence ID" value="NC_000852.5"/>
</dbReference>
<evidence type="ECO:0000313" key="2">
    <source>
        <dbReference type="EMBL" id="AEI70052.1"/>
    </source>
</evidence>